<accession>M0B591</accession>
<gene>
    <name evidence="1" type="ORF">C481_00510</name>
</gene>
<dbReference type="Proteomes" id="UP000011554">
    <property type="component" value="Unassembled WGS sequence"/>
</dbReference>
<sequence>MIGSDRSAIGWRLVLRLRDERLSTIVMLTHIVSGRSLFTPARNGFAVTRTQPIETGIQYRQQTD</sequence>
<proteinExistence type="predicted"/>
<dbReference type="STRING" id="29540.C481_00510"/>
<name>M0B591_NATA1</name>
<protein>
    <submittedName>
        <fullName evidence="1">Uncharacterized protein</fullName>
    </submittedName>
</protein>
<evidence type="ECO:0000313" key="1">
    <source>
        <dbReference type="EMBL" id="ELZ05970.1"/>
    </source>
</evidence>
<dbReference type="EMBL" id="AOIO01000003">
    <property type="protein sequence ID" value="ELZ05970.1"/>
    <property type="molecule type" value="Genomic_DNA"/>
</dbReference>
<dbReference type="AlphaFoldDB" id="M0B591"/>
<evidence type="ECO:0000313" key="2">
    <source>
        <dbReference type="Proteomes" id="UP000011554"/>
    </source>
</evidence>
<reference evidence="1 2" key="1">
    <citation type="journal article" date="2014" name="PLoS Genet.">
        <title>Phylogenetically driven sequencing of extremely halophilic archaea reveals strategies for static and dynamic osmo-response.</title>
        <authorList>
            <person name="Becker E.A."/>
            <person name="Seitzer P.M."/>
            <person name="Tritt A."/>
            <person name="Larsen D."/>
            <person name="Krusor M."/>
            <person name="Yao A.I."/>
            <person name="Wu D."/>
            <person name="Madern D."/>
            <person name="Eisen J.A."/>
            <person name="Darling A.E."/>
            <person name="Facciotti M.T."/>
        </authorList>
    </citation>
    <scope>NUCLEOTIDE SEQUENCE [LARGE SCALE GENOMIC DNA]</scope>
    <source>
        <strain evidence="1 2">DSM 12278</strain>
    </source>
</reference>
<keyword evidence="2" id="KW-1185">Reference proteome</keyword>
<comment type="caution">
    <text evidence="1">The sequence shown here is derived from an EMBL/GenBank/DDBJ whole genome shotgun (WGS) entry which is preliminary data.</text>
</comment>
<organism evidence="1 2">
    <name type="scientific">Natrialba asiatica (strain ATCC 700177 / DSM 12278 / JCM 9576 / FERM P-10747 / NBRC 102637 / 172P1)</name>
    <dbReference type="NCBI Taxonomy" id="29540"/>
    <lineage>
        <taxon>Archaea</taxon>
        <taxon>Methanobacteriati</taxon>
        <taxon>Methanobacteriota</taxon>
        <taxon>Stenosarchaea group</taxon>
        <taxon>Halobacteria</taxon>
        <taxon>Halobacteriales</taxon>
        <taxon>Natrialbaceae</taxon>
        <taxon>Natrialba</taxon>
    </lineage>
</organism>